<name>K6X3E6_9ALTE</name>
<dbReference type="eggNOG" id="ENOG50313T3">
    <property type="taxonomic scope" value="Bacteria"/>
</dbReference>
<feature type="region of interest" description="Disordered" evidence="4">
    <location>
        <begin position="120"/>
        <end position="141"/>
    </location>
</feature>
<dbReference type="Gene3D" id="1.20.58.300">
    <property type="entry name" value="FlgN-like"/>
    <property type="match status" value="1"/>
</dbReference>
<evidence type="ECO:0000256" key="3">
    <source>
        <dbReference type="ARBA" id="ARBA00022795"/>
    </source>
</evidence>
<comment type="similarity">
    <text evidence="2">Belongs to the FlgN family.</text>
</comment>
<keyword evidence="5" id="KW-0282">Flagellum</keyword>
<reference evidence="5 6" key="1">
    <citation type="journal article" date="2017" name="Antonie Van Leeuwenhoek">
        <title>Rhizobium rhizosphaerae sp. nov., a novel species isolated from rice rhizosphere.</title>
        <authorList>
            <person name="Zhao J.J."/>
            <person name="Zhang J."/>
            <person name="Zhang R.J."/>
            <person name="Zhang C.W."/>
            <person name="Yin H.Q."/>
            <person name="Zhang X.X."/>
        </authorList>
    </citation>
    <scope>NUCLEOTIDE SEQUENCE [LARGE SCALE GENOMIC DNA]</scope>
    <source>
        <strain evidence="5 6">E3</strain>
    </source>
</reference>
<comment type="function">
    <text evidence="1">Required for the efficient initiation of filament assembly.</text>
</comment>
<dbReference type="Proteomes" id="UP000006334">
    <property type="component" value="Unassembled WGS sequence"/>
</dbReference>
<evidence type="ECO:0000256" key="1">
    <source>
        <dbReference type="ARBA" id="ARBA00002397"/>
    </source>
</evidence>
<dbReference type="SUPFAM" id="SSF140566">
    <property type="entry name" value="FlgN-like"/>
    <property type="match status" value="1"/>
</dbReference>
<dbReference type="AlphaFoldDB" id="K6X3E6"/>
<proteinExistence type="inferred from homology"/>
<keyword evidence="3" id="KW-1005">Bacterial flagellum biogenesis</keyword>
<feature type="compositionally biased region" description="Gly residues" evidence="4">
    <location>
        <begin position="130"/>
        <end position="141"/>
    </location>
</feature>
<dbReference type="InterPro" id="IPR007809">
    <property type="entry name" value="FlgN-like"/>
</dbReference>
<dbReference type="InterPro" id="IPR036679">
    <property type="entry name" value="FlgN-like_sf"/>
</dbReference>
<dbReference type="Pfam" id="PF05130">
    <property type="entry name" value="FlgN"/>
    <property type="match status" value="1"/>
</dbReference>
<evidence type="ECO:0000256" key="4">
    <source>
        <dbReference type="SAM" id="MobiDB-lite"/>
    </source>
</evidence>
<dbReference type="OrthoDB" id="6322270at2"/>
<accession>K6X3E6</accession>
<evidence type="ECO:0000313" key="6">
    <source>
        <dbReference type="Proteomes" id="UP000006334"/>
    </source>
</evidence>
<dbReference type="GO" id="GO:0044780">
    <property type="term" value="P:bacterial-type flagellum assembly"/>
    <property type="evidence" value="ECO:0007669"/>
    <property type="project" value="InterPro"/>
</dbReference>
<comment type="caution">
    <text evidence="5">The sequence shown here is derived from an EMBL/GenBank/DDBJ whole genome shotgun (WGS) entry which is preliminary data.</text>
</comment>
<protein>
    <submittedName>
        <fullName evidence="5">Flagella synthesis protein FlgN</fullName>
    </submittedName>
</protein>
<dbReference type="STRING" id="1127673.GLIP_2544"/>
<gene>
    <name evidence="5" type="primary">flgN</name>
    <name evidence="5" type="ORF">GLIP_2544</name>
</gene>
<sequence length="141" mass="15752">MKNLITLLEKQKEQLDALTLLLESELHLISTRDAESLTSVINEKSDLLEAISTTDRSIEKEVNKQPSVVDESAVTNLFDEINHSLSQCKFRTEINQKAVEQGQLRLQHLRTLLLESRAKESMTYDKSGKPKGGTTGKGVSV</sequence>
<dbReference type="RefSeq" id="WP_008844974.1">
    <property type="nucleotide sequence ID" value="NZ_BAEN01000049.1"/>
</dbReference>
<keyword evidence="5" id="KW-0966">Cell projection</keyword>
<evidence type="ECO:0000256" key="2">
    <source>
        <dbReference type="ARBA" id="ARBA00007703"/>
    </source>
</evidence>
<keyword evidence="6" id="KW-1185">Reference proteome</keyword>
<keyword evidence="5" id="KW-0969">Cilium</keyword>
<evidence type="ECO:0000313" key="5">
    <source>
        <dbReference type="EMBL" id="GAC15169.1"/>
    </source>
</evidence>
<organism evidence="5 6">
    <name type="scientific">Aliiglaciecola lipolytica E3</name>
    <dbReference type="NCBI Taxonomy" id="1127673"/>
    <lineage>
        <taxon>Bacteria</taxon>
        <taxon>Pseudomonadati</taxon>
        <taxon>Pseudomonadota</taxon>
        <taxon>Gammaproteobacteria</taxon>
        <taxon>Alteromonadales</taxon>
        <taxon>Alteromonadaceae</taxon>
        <taxon>Aliiglaciecola</taxon>
    </lineage>
</organism>
<dbReference type="EMBL" id="BAEN01000049">
    <property type="protein sequence ID" value="GAC15169.1"/>
    <property type="molecule type" value="Genomic_DNA"/>
</dbReference>